<organism evidence="2 3">
    <name type="scientific">Cladophialophora chaetospira</name>
    <dbReference type="NCBI Taxonomy" id="386627"/>
    <lineage>
        <taxon>Eukaryota</taxon>
        <taxon>Fungi</taxon>
        <taxon>Dikarya</taxon>
        <taxon>Ascomycota</taxon>
        <taxon>Pezizomycotina</taxon>
        <taxon>Eurotiomycetes</taxon>
        <taxon>Chaetothyriomycetidae</taxon>
        <taxon>Chaetothyriales</taxon>
        <taxon>Herpotrichiellaceae</taxon>
        <taxon>Cladophialophora</taxon>
    </lineage>
</organism>
<evidence type="ECO:0000313" key="2">
    <source>
        <dbReference type="EMBL" id="KAJ9607001.1"/>
    </source>
</evidence>
<accession>A0AA39CG31</accession>
<evidence type="ECO:0000256" key="1">
    <source>
        <dbReference type="SAM" id="MobiDB-lite"/>
    </source>
</evidence>
<name>A0AA39CG31_9EURO</name>
<comment type="caution">
    <text evidence="2">The sequence shown here is derived from an EMBL/GenBank/DDBJ whole genome shotgun (WGS) entry which is preliminary data.</text>
</comment>
<dbReference type="AlphaFoldDB" id="A0AA39CG31"/>
<reference evidence="2" key="1">
    <citation type="submission" date="2022-10" db="EMBL/GenBank/DDBJ databases">
        <title>Culturing micro-colonial fungi from biological soil crusts in the Mojave desert and describing Neophaeococcomyces mojavensis, and introducing the new genera and species Taxawa tesnikishii.</title>
        <authorList>
            <person name="Kurbessoian T."/>
            <person name="Stajich J.E."/>
        </authorList>
    </citation>
    <scope>NUCLEOTIDE SEQUENCE</scope>
    <source>
        <strain evidence="2">TK_41</strain>
    </source>
</reference>
<keyword evidence="3" id="KW-1185">Reference proteome</keyword>
<feature type="region of interest" description="Disordered" evidence="1">
    <location>
        <begin position="1"/>
        <end position="137"/>
    </location>
</feature>
<protein>
    <submittedName>
        <fullName evidence="2">Uncharacterized protein</fullName>
    </submittedName>
</protein>
<evidence type="ECO:0000313" key="3">
    <source>
        <dbReference type="Proteomes" id="UP001172673"/>
    </source>
</evidence>
<sequence>MDDIDETMTTSTSSTPSNPQDLNPTDEGFEEDNLLYSEDTNRALTPANDHLNAAAPGELSPPRSQLPSATVPESTRPVEPMANGTATRSSARLAKDSSKTGGTSGAGDTAAFPSLASDKDTANQPGGAWKNKKAQEEMQRAWDNIIDKDFSLKEFGDVMLQGKAQMGGQ</sequence>
<feature type="compositionally biased region" description="Polar residues" evidence="1">
    <location>
        <begin position="62"/>
        <end position="73"/>
    </location>
</feature>
<dbReference type="EMBL" id="JAPDRK010000013">
    <property type="protein sequence ID" value="KAJ9607001.1"/>
    <property type="molecule type" value="Genomic_DNA"/>
</dbReference>
<feature type="compositionally biased region" description="Low complexity" evidence="1">
    <location>
        <begin position="7"/>
        <end position="17"/>
    </location>
</feature>
<dbReference type="Proteomes" id="UP001172673">
    <property type="component" value="Unassembled WGS sequence"/>
</dbReference>
<proteinExistence type="predicted"/>
<gene>
    <name evidence="2" type="ORF">H2200_009012</name>
</gene>